<dbReference type="PANTHER" id="PTHR45947">
    <property type="entry name" value="SULFOQUINOVOSYL TRANSFERASE SQD2"/>
    <property type="match status" value="1"/>
</dbReference>
<keyword evidence="2" id="KW-0808">Transferase</keyword>
<dbReference type="PANTHER" id="PTHR45947:SF3">
    <property type="entry name" value="SULFOQUINOVOSYL TRANSFERASE SQD2"/>
    <property type="match status" value="1"/>
</dbReference>
<gene>
    <name evidence="2" type="ORF">SAMN05444487_105149</name>
</gene>
<dbReference type="RefSeq" id="WP_091738211.1">
    <property type="nucleotide sequence ID" value="NZ_FNNQ01000005.1"/>
</dbReference>
<dbReference type="STRING" id="1048340.SAMN05444487_105149"/>
<dbReference type="EMBL" id="FNNQ01000005">
    <property type="protein sequence ID" value="SDW69313.1"/>
    <property type="molecule type" value="Genomic_DNA"/>
</dbReference>
<organism evidence="2 3">
    <name type="scientific">Marininema mesophilum</name>
    <dbReference type="NCBI Taxonomy" id="1048340"/>
    <lineage>
        <taxon>Bacteria</taxon>
        <taxon>Bacillati</taxon>
        <taxon>Bacillota</taxon>
        <taxon>Bacilli</taxon>
        <taxon>Bacillales</taxon>
        <taxon>Thermoactinomycetaceae</taxon>
        <taxon>Marininema</taxon>
    </lineage>
</organism>
<dbReference type="Proteomes" id="UP000198534">
    <property type="component" value="Unassembled WGS sequence"/>
</dbReference>
<reference evidence="2 3" key="1">
    <citation type="submission" date="2016-10" db="EMBL/GenBank/DDBJ databases">
        <authorList>
            <person name="de Groot N.N."/>
        </authorList>
    </citation>
    <scope>NUCLEOTIDE SEQUENCE [LARGE SCALE GENOMIC DNA]</scope>
    <source>
        <strain evidence="2 3">DSM 45610</strain>
    </source>
</reference>
<evidence type="ECO:0000259" key="1">
    <source>
        <dbReference type="Pfam" id="PF00534"/>
    </source>
</evidence>
<sequence>MYNNLPLPWIRPPLNNKPYSRMKLKRQPYMKATLLRKIVLPKKDLYQKELSLRAPSTRQKILFFTHMAKQGPLSGAEKTLLTMIQELSTRYDCYLIAPGASTLTITVQSLGCKVKFHPFRTFSLALSKRGFPEGALEHFHQRQPIPNLVQLIRSINPQLIVVSTAVNTVPVAAAHRTGIPVLWWIQEVIPVSQSLSKFLSFMSTHATAILGISKSTLAFQQHMTRRLPSYLLSPVSNDVAQKTPATWPRFRRHVRSSLGLTEKDLAVGFVSIRATQNKGYNHFMRLASLLPMNQLPIHLLVRSDIPDGTAGFRKRCSQLVKPHLLSRLHLLPTSSDLRLIYPALDLLIVPSLINEGFGLTTLEGMTFGIPVVAYRSGGLEEIFRATNNGRFLAPKGNVSALATKATILLQRPNLRAQVGLRNRLAIQRSFGIQLYRQRLFSIFNNLLSRRKG</sequence>
<feature type="domain" description="Glycosyl transferase family 1" evidence="1">
    <location>
        <begin position="256"/>
        <end position="419"/>
    </location>
</feature>
<name>A0A1H2VLW6_9BACL</name>
<dbReference type="InterPro" id="IPR050194">
    <property type="entry name" value="Glycosyltransferase_grp1"/>
</dbReference>
<dbReference type="Pfam" id="PF00534">
    <property type="entry name" value="Glycos_transf_1"/>
    <property type="match status" value="1"/>
</dbReference>
<protein>
    <submittedName>
        <fullName evidence="2">Glycosyltransferase involved in cell wall bisynthesis</fullName>
    </submittedName>
</protein>
<evidence type="ECO:0000313" key="3">
    <source>
        <dbReference type="Proteomes" id="UP000198534"/>
    </source>
</evidence>
<accession>A0A1H2VLW6</accession>
<keyword evidence="3" id="KW-1185">Reference proteome</keyword>
<proteinExistence type="predicted"/>
<dbReference type="SUPFAM" id="SSF53756">
    <property type="entry name" value="UDP-Glycosyltransferase/glycogen phosphorylase"/>
    <property type="match status" value="1"/>
</dbReference>
<dbReference type="CDD" id="cd03801">
    <property type="entry name" value="GT4_PimA-like"/>
    <property type="match status" value="1"/>
</dbReference>
<dbReference type="InterPro" id="IPR001296">
    <property type="entry name" value="Glyco_trans_1"/>
</dbReference>
<dbReference type="Gene3D" id="3.40.50.2000">
    <property type="entry name" value="Glycogen Phosphorylase B"/>
    <property type="match status" value="2"/>
</dbReference>
<dbReference type="AlphaFoldDB" id="A0A1H2VLW6"/>
<dbReference type="OrthoDB" id="2547319at2"/>
<evidence type="ECO:0000313" key="2">
    <source>
        <dbReference type="EMBL" id="SDW69313.1"/>
    </source>
</evidence>
<dbReference type="GO" id="GO:0016757">
    <property type="term" value="F:glycosyltransferase activity"/>
    <property type="evidence" value="ECO:0007669"/>
    <property type="project" value="InterPro"/>
</dbReference>